<dbReference type="PANTHER" id="PTHR11164">
    <property type="entry name" value="GLUTAMATE CYSTEINE LIGASE"/>
    <property type="match status" value="1"/>
</dbReference>
<sequence length="274" mass="32004">MATSSVSQDPSPFRLFLKSDSPFLKDIEKHTAISHADDAVERVPQITKLVASWQKSIEEPLKGVSHDGTITPHIFELADDGIDMEAIVKAAGRSSETLTQEQRRQTMLQFDAKEKRMWQNTHFYVPMSRFGIRLDQVNETKPIFLRHWQMTKNYSNRVVVCLIWRKVRSAWLAPTFHPEFGRFMLEATPGKPWSINFKDLLDVETDMKWRRKIAKDHIYNCEYPITLTTFLLLRDRKSITPYYPPSRSKLRSQFVPNEIANPHIRFLTLATNIR</sequence>
<dbReference type="GO" id="GO:0006750">
    <property type="term" value="P:glutathione biosynthetic process"/>
    <property type="evidence" value="ECO:0007669"/>
    <property type="project" value="UniProtKB-UniRule"/>
</dbReference>
<keyword evidence="8" id="KW-1185">Reference proteome</keyword>
<evidence type="ECO:0000256" key="2">
    <source>
        <dbReference type="ARBA" id="ARBA00022598"/>
    </source>
</evidence>
<keyword evidence="5 6" id="KW-0067">ATP-binding</keyword>
<evidence type="ECO:0000256" key="1">
    <source>
        <dbReference type="ARBA" id="ARBA00012220"/>
    </source>
</evidence>
<dbReference type="STRING" id="321146.A0A139GTH9"/>
<proteinExistence type="inferred from homology"/>
<name>A0A139GTH9_9PEZI</name>
<dbReference type="UniPathway" id="UPA00142">
    <property type="reaction ID" value="UER00209"/>
</dbReference>
<dbReference type="EC" id="6.3.2.2" evidence="1 6"/>
<evidence type="ECO:0000256" key="3">
    <source>
        <dbReference type="ARBA" id="ARBA00022684"/>
    </source>
</evidence>
<keyword evidence="4 6" id="KW-0547">Nucleotide-binding</keyword>
<organism evidence="7 8">
    <name type="scientific">Pseudocercospora eumusae</name>
    <dbReference type="NCBI Taxonomy" id="321146"/>
    <lineage>
        <taxon>Eukaryota</taxon>
        <taxon>Fungi</taxon>
        <taxon>Dikarya</taxon>
        <taxon>Ascomycota</taxon>
        <taxon>Pezizomycotina</taxon>
        <taxon>Dothideomycetes</taxon>
        <taxon>Dothideomycetidae</taxon>
        <taxon>Mycosphaerellales</taxon>
        <taxon>Mycosphaerellaceae</taxon>
        <taxon>Pseudocercospora</taxon>
    </lineage>
</organism>
<dbReference type="GO" id="GO:0005524">
    <property type="term" value="F:ATP binding"/>
    <property type="evidence" value="ECO:0007669"/>
    <property type="project" value="UniProtKB-UniRule"/>
</dbReference>
<protein>
    <recommendedName>
        <fullName evidence="1 6">Glutamate--cysteine ligase</fullName>
        <ecNumber evidence="1 6">6.3.2.2</ecNumber>
    </recommendedName>
    <alternativeName>
        <fullName evidence="6">Gamma-ECS</fullName>
    </alternativeName>
    <alternativeName>
        <fullName evidence="6">Gamma-glutamylcysteine synthetase</fullName>
    </alternativeName>
</protein>
<keyword evidence="3 6" id="KW-0317">Glutathione biosynthesis</keyword>
<dbReference type="InterPro" id="IPR004308">
    <property type="entry name" value="GCS"/>
</dbReference>
<comment type="catalytic activity">
    <reaction evidence="6">
        <text>L-cysteine + L-glutamate + ATP = gamma-L-glutamyl-L-cysteine + ADP + phosphate + H(+)</text>
        <dbReference type="Rhea" id="RHEA:13285"/>
        <dbReference type="ChEBI" id="CHEBI:15378"/>
        <dbReference type="ChEBI" id="CHEBI:29985"/>
        <dbReference type="ChEBI" id="CHEBI:30616"/>
        <dbReference type="ChEBI" id="CHEBI:35235"/>
        <dbReference type="ChEBI" id="CHEBI:43474"/>
        <dbReference type="ChEBI" id="CHEBI:58173"/>
        <dbReference type="ChEBI" id="CHEBI:456216"/>
        <dbReference type="EC" id="6.3.2.2"/>
    </reaction>
</comment>
<comment type="pathway">
    <text evidence="6">Sulfur metabolism; glutathione biosynthesis; glutathione from L-cysteine and L-glutamate: step 1/2.</text>
</comment>
<dbReference type="GO" id="GO:0017109">
    <property type="term" value="C:glutamate-cysteine ligase complex"/>
    <property type="evidence" value="ECO:0007669"/>
    <property type="project" value="TreeGrafter"/>
</dbReference>
<dbReference type="PANTHER" id="PTHR11164:SF0">
    <property type="entry name" value="GLUTAMATE--CYSTEINE LIGASE CATALYTIC SUBUNIT"/>
    <property type="match status" value="1"/>
</dbReference>
<dbReference type="EMBL" id="LFZN01000513">
    <property type="protein sequence ID" value="KXS93498.1"/>
    <property type="molecule type" value="Genomic_DNA"/>
</dbReference>
<evidence type="ECO:0000256" key="4">
    <source>
        <dbReference type="ARBA" id="ARBA00022741"/>
    </source>
</evidence>
<dbReference type="GO" id="GO:0004357">
    <property type="term" value="F:glutamate-cysteine ligase activity"/>
    <property type="evidence" value="ECO:0007669"/>
    <property type="project" value="UniProtKB-UniRule"/>
</dbReference>
<dbReference type="AlphaFoldDB" id="A0A139GTH9"/>
<evidence type="ECO:0000313" key="7">
    <source>
        <dbReference type="EMBL" id="KXS93498.1"/>
    </source>
</evidence>
<dbReference type="InterPro" id="IPR021889">
    <property type="entry name" value="DUF3500"/>
</dbReference>
<comment type="caution">
    <text evidence="7">The sequence shown here is derived from an EMBL/GenBank/DDBJ whole genome shotgun (WGS) entry which is preliminary data.</text>
</comment>
<accession>A0A139GTH9</accession>
<evidence type="ECO:0000313" key="8">
    <source>
        <dbReference type="Proteomes" id="UP000070133"/>
    </source>
</evidence>
<reference evidence="7 8" key="1">
    <citation type="submission" date="2015-07" db="EMBL/GenBank/DDBJ databases">
        <title>Comparative genomics of the Sigatoka disease complex on banana suggests a link between parallel evolutionary changes in Pseudocercospora fijiensis and Pseudocercospora eumusae and increased virulence on the banana host.</title>
        <authorList>
            <person name="Chang T.-C."/>
            <person name="Salvucci A."/>
            <person name="Crous P.W."/>
            <person name="Stergiopoulos I."/>
        </authorList>
    </citation>
    <scope>NUCLEOTIDE SEQUENCE [LARGE SCALE GENOMIC DNA]</scope>
    <source>
        <strain evidence="7 8">CBS 114824</strain>
    </source>
</reference>
<dbReference type="OrthoDB" id="7939818at2759"/>
<gene>
    <name evidence="7" type="ORF">AC578_6711</name>
</gene>
<evidence type="ECO:0000256" key="5">
    <source>
        <dbReference type="ARBA" id="ARBA00022840"/>
    </source>
</evidence>
<evidence type="ECO:0000256" key="6">
    <source>
        <dbReference type="RuleBase" id="RU367135"/>
    </source>
</evidence>
<keyword evidence="2 6" id="KW-0436">Ligase</keyword>
<dbReference type="Proteomes" id="UP000070133">
    <property type="component" value="Unassembled WGS sequence"/>
</dbReference>
<dbReference type="Pfam" id="PF12006">
    <property type="entry name" value="DUF3500"/>
    <property type="match status" value="1"/>
</dbReference>
<comment type="similarity">
    <text evidence="6">Belongs to the glutamate--cysteine ligase type 3 family.</text>
</comment>
<dbReference type="Gene3D" id="3.30.590.50">
    <property type="match status" value="1"/>
</dbReference>